<name>A0A0Q2RH96_9EURY</name>
<dbReference type="RefSeq" id="WP_055428346.1">
    <property type="nucleotide sequence ID" value="NZ_LIXN01000001.1"/>
</dbReference>
<accession>A0A0Q2RH96</accession>
<comment type="caution">
    <text evidence="1">The sequence shown here is derived from an EMBL/GenBank/DDBJ whole genome shotgun (WGS) entry which is preliminary data.</text>
</comment>
<proteinExistence type="predicted"/>
<dbReference type="Proteomes" id="UP000051862">
    <property type="component" value="Unassembled WGS sequence"/>
</dbReference>
<evidence type="ECO:0000313" key="1">
    <source>
        <dbReference type="EMBL" id="KQH83422.1"/>
    </source>
</evidence>
<dbReference type="EMBL" id="LIXN01000001">
    <property type="protein sequence ID" value="KQH83422.1"/>
    <property type="molecule type" value="Genomic_DNA"/>
</dbReference>
<sequence>MGINLFLRGGKGLLEREAIKQLYSEYMEALKNIMEKDEDAPFNLGPIGSWTEIRTIPVGFYVKFGMLSSVYYPPPE</sequence>
<evidence type="ECO:0000313" key="2">
    <source>
        <dbReference type="Proteomes" id="UP000051862"/>
    </source>
</evidence>
<gene>
    <name evidence="1" type="ORF">AMR53_00215</name>
</gene>
<organism evidence="1 2">
    <name type="scientific">Thermococcus thioreducens</name>
    <dbReference type="NCBI Taxonomy" id="277988"/>
    <lineage>
        <taxon>Archaea</taxon>
        <taxon>Methanobacteriati</taxon>
        <taxon>Methanobacteriota</taxon>
        <taxon>Thermococci</taxon>
        <taxon>Thermococcales</taxon>
        <taxon>Thermococcaceae</taxon>
        <taxon>Thermococcus</taxon>
    </lineage>
</organism>
<dbReference type="AlphaFoldDB" id="A0A0Q2RH96"/>
<protein>
    <submittedName>
        <fullName evidence="1">Uncharacterized protein</fullName>
    </submittedName>
</protein>
<reference evidence="1 2" key="1">
    <citation type="submission" date="2015-08" db="EMBL/GenBank/DDBJ databases">
        <title>Thermococcus thioreducens DSM 14981 genome sequencing.</title>
        <authorList>
            <person name="Hong S.-J."/>
            <person name="Kim M.-C."/>
            <person name="Shin J.-H."/>
        </authorList>
    </citation>
    <scope>NUCLEOTIDE SEQUENCE [LARGE SCALE GENOMIC DNA]</scope>
    <source>
        <strain evidence="1 2">DSM 14981</strain>
    </source>
</reference>
<dbReference type="PATRIC" id="fig|277988.4.peg.46"/>